<name>A0ABD3B4Y0_9GENT</name>
<dbReference type="Proteomes" id="UP001630127">
    <property type="component" value="Unassembled WGS sequence"/>
</dbReference>
<dbReference type="EMBL" id="JBJUIK010000001">
    <property type="protein sequence ID" value="KAL3538605.1"/>
    <property type="molecule type" value="Genomic_DNA"/>
</dbReference>
<evidence type="ECO:0000256" key="1">
    <source>
        <dbReference type="SAM" id="MobiDB-lite"/>
    </source>
</evidence>
<sequence>MRLDSSSSRRSSKRGRSSRRLERRKKTKKTGETKTTVMPTTLVDHSKSSFTRTRRYLLNIKFKGEPKFERKSEWKKEIFLCNQGYRHDNKCMRYTIYSVSVESLLDLWLSDRVAFKEVYSWTGEKVCDGMGWINVKSDICHSTFLWMG</sequence>
<gene>
    <name evidence="2" type="ORF">ACH5RR_001971</name>
</gene>
<accession>A0ABD3B4Y0</accession>
<evidence type="ECO:0000313" key="2">
    <source>
        <dbReference type="EMBL" id="KAL3538605.1"/>
    </source>
</evidence>
<evidence type="ECO:0000313" key="3">
    <source>
        <dbReference type="Proteomes" id="UP001630127"/>
    </source>
</evidence>
<keyword evidence="3" id="KW-1185">Reference proteome</keyword>
<protein>
    <submittedName>
        <fullName evidence="2">Uncharacterized protein</fullName>
    </submittedName>
</protein>
<comment type="caution">
    <text evidence="2">The sequence shown here is derived from an EMBL/GenBank/DDBJ whole genome shotgun (WGS) entry which is preliminary data.</text>
</comment>
<dbReference type="AlphaFoldDB" id="A0ABD3B4Y0"/>
<proteinExistence type="predicted"/>
<feature type="region of interest" description="Disordered" evidence="1">
    <location>
        <begin position="1"/>
        <end position="37"/>
    </location>
</feature>
<organism evidence="2 3">
    <name type="scientific">Cinchona calisaya</name>
    <dbReference type="NCBI Taxonomy" id="153742"/>
    <lineage>
        <taxon>Eukaryota</taxon>
        <taxon>Viridiplantae</taxon>
        <taxon>Streptophyta</taxon>
        <taxon>Embryophyta</taxon>
        <taxon>Tracheophyta</taxon>
        <taxon>Spermatophyta</taxon>
        <taxon>Magnoliopsida</taxon>
        <taxon>eudicotyledons</taxon>
        <taxon>Gunneridae</taxon>
        <taxon>Pentapetalae</taxon>
        <taxon>asterids</taxon>
        <taxon>lamiids</taxon>
        <taxon>Gentianales</taxon>
        <taxon>Rubiaceae</taxon>
        <taxon>Cinchonoideae</taxon>
        <taxon>Cinchoneae</taxon>
        <taxon>Cinchona</taxon>
    </lineage>
</organism>
<reference evidence="2 3" key="1">
    <citation type="submission" date="2024-11" db="EMBL/GenBank/DDBJ databases">
        <title>A near-complete genome assembly of Cinchona calisaya.</title>
        <authorList>
            <person name="Lian D.C."/>
            <person name="Zhao X.W."/>
            <person name="Wei L."/>
        </authorList>
    </citation>
    <scope>NUCLEOTIDE SEQUENCE [LARGE SCALE GENOMIC DNA]</scope>
    <source>
        <tissue evidence="2">Nenye</tissue>
    </source>
</reference>
<feature type="compositionally biased region" description="Basic residues" evidence="1">
    <location>
        <begin position="10"/>
        <end position="28"/>
    </location>
</feature>